<reference evidence="2 3" key="1">
    <citation type="submission" date="2016-11" db="EMBL/GenBank/DDBJ databases">
        <title>Draft Genome Assembly of Colletotrichum chlorophyti a pathogen of herbaceous plants.</title>
        <authorList>
            <person name="Gan P."/>
            <person name="Narusaka M."/>
            <person name="Tsushima A."/>
            <person name="Narusaka Y."/>
            <person name="Takano Y."/>
            <person name="Shirasu K."/>
        </authorList>
    </citation>
    <scope>NUCLEOTIDE SEQUENCE [LARGE SCALE GENOMIC DNA]</scope>
    <source>
        <strain evidence="2 3">NTL11</strain>
    </source>
</reference>
<evidence type="ECO:0000313" key="2">
    <source>
        <dbReference type="EMBL" id="OLN83451.1"/>
    </source>
</evidence>
<comment type="caution">
    <text evidence="2">The sequence shown here is derived from an EMBL/GenBank/DDBJ whole genome shotgun (WGS) entry which is preliminary data.</text>
</comment>
<name>A0A1Q8RGH5_9PEZI</name>
<proteinExistence type="predicted"/>
<organism evidence="2 3">
    <name type="scientific">Colletotrichum chlorophyti</name>
    <dbReference type="NCBI Taxonomy" id="708187"/>
    <lineage>
        <taxon>Eukaryota</taxon>
        <taxon>Fungi</taxon>
        <taxon>Dikarya</taxon>
        <taxon>Ascomycota</taxon>
        <taxon>Pezizomycotina</taxon>
        <taxon>Sordariomycetes</taxon>
        <taxon>Hypocreomycetidae</taxon>
        <taxon>Glomerellales</taxon>
        <taxon>Glomerellaceae</taxon>
        <taxon>Colletotrichum</taxon>
    </lineage>
</organism>
<evidence type="ECO:0000256" key="1">
    <source>
        <dbReference type="SAM" id="Phobius"/>
    </source>
</evidence>
<feature type="transmembrane region" description="Helical" evidence="1">
    <location>
        <begin position="26"/>
        <end position="45"/>
    </location>
</feature>
<dbReference type="OrthoDB" id="5332281at2759"/>
<sequence length="209" mass="23061">MALEALNIISKKNHGIVDVDGKYHYLWTYGPTFVLTLFVALWGLLLDYITPMTVTSFFKSAKRRDFLVTLGILGSFALRGLVIVSTGLLSVSRTTIVREVNVTTLDHFDLTQRIPSFSIDPDLTTYGVTQAGIAYPKGTTDQIVTQSFTVSDQFTASTVSAPVTVFEADFVSCYEFSWTFSTEAWNSTNPNSKVGILTLTSAIERQVTT</sequence>
<keyword evidence="3" id="KW-1185">Reference proteome</keyword>
<keyword evidence="1" id="KW-0472">Membrane</keyword>
<feature type="transmembrane region" description="Helical" evidence="1">
    <location>
        <begin position="66"/>
        <end position="89"/>
    </location>
</feature>
<dbReference type="Proteomes" id="UP000186583">
    <property type="component" value="Unassembled WGS sequence"/>
</dbReference>
<protein>
    <submittedName>
        <fullName evidence="2">Uncharacterized protein</fullName>
    </submittedName>
</protein>
<dbReference type="AlphaFoldDB" id="A0A1Q8RGH5"/>
<accession>A0A1Q8RGH5</accession>
<keyword evidence="1" id="KW-1133">Transmembrane helix</keyword>
<keyword evidence="1" id="KW-0812">Transmembrane</keyword>
<gene>
    <name evidence="2" type="ORF">CCHL11_03049</name>
</gene>
<dbReference type="EMBL" id="MPGH01000204">
    <property type="protein sequence ID" value="OLN83451.1"/>
    <property type="molecule type" value="Genomic_DNA"/>
</dbReference>
<dbReference type="STRING" id="708187.A0A1Q8RGH5"/>
<evidence type="ECO:0000313" key="3">
    <source>
        <dbReference type="Proteomes" id="UP000186583"/>
    </source>
</evidence>